<keyword evidence="3 5" id="KW-0521">NADP</keyword>
<keyword evidence="4 5" id="KW-0560">Oxidoreductase</keyword>
<comment type="catalytic activity">
    <reaction evidence="5">
        <text>7-aminomethyl-7-carbaguanine + 2 NADP(+) = 7-cyano-7-carbaguanine + 2 NADPH + 3 H(+)</text>
        <dbReference type="Rhea" id="RHEA:13409"/>
        <dbReference type="ChEBI" id="CHEBI:15378"/>
        <dbReference type="ChEBI" id="CHEBI:45075"/>
        <dbReference type="ChEBI" id="CHEBI:57783"/>
        <dbReference type="ChEBI" id="CHEBI:58349"/>
        <dbReference type="ChEBI" id="CHEBI:58703"/>
        <dbReference type="EC" id="1.7.1.13"/>
    </reaction>
</comment>
<dbReference type="Pfam" id="PF14819">
    <property type="entry name" value="QueF_N"/>
    <property type="match status" value="1"/>
</dbReference>
<dbReference type="HAMAP" id="MF_00817">
    <property type="entry name" value="QueF_type2"/>
    <property type="match status" value="1"/>
</dbReference>
<dbReference type="InterPro" id="IPR029500">
    <property type="entry name" value="QueF"/>
</dbReference>
<dbReference type="GO" id="GO:0008616">
    <property type="term" value="P:tRNA queuosine(34) biosynthetic process"/>
    <property type="evidence" value="ECO:0007669"/>
    <property type="project" value="UniProtKB-UniRule"/>
</dbReference>
<feature type="binding site" evidence="5">
    <location>
        <begin position="228"/>
        <end position="229"/>
    </location>
    <ligand>
        <name>substrate</name>
    </ligand>
</feature>
<dbReference type="EC" id="1.7.1.13" evidence="5"/>
<dbReference type="InterPro" id="IPR016428">
    <property type="entry name" value="QueF_type2"/>
</dbReference>
<comment type="subcellular location">
    <subcellularLocation>
        <location evidence="5">Cytoplasm</location>
    </subcellularLocation>
</comment>
<dbReference type="PANTHER" id="PTHR34354">
    <property type="entry name" value="NADPH-DEPENDENT 7-CYANO-7-DEAZAGUANINE REDUCTASE"/>
    <property type="match status" value="1"/>
</dbReference>
<dbReference type="UniPathway" id="UPA00392"/>
<evidence type="ECO:0000256" key="2">
    <source>
        <dbReference type="ARBA" id="ARBA00022785"/>
    </source>
</evidence>
<dbReference type="InterPro" id="IPR043133">
    <property type="entry name" value="GTP-CH-I_C/QueF"/>
</dbReference>
<evidence type="ECO:0000256" key="1">
    <source>
        <dbReference type="ARBA" id="ARBA00022490"/>
    </source>
</evidence>
<evidence type="ECO:0000313" key="7">
    <source>
        <dbReference type="EMBL" id="SDK29441.1"/>
    </source>
</evidence>
<dbReference type="Proteomes" id="UP000199305">
    <property type="component" value="Unassembled WGS sequence"/>
</dbReference>
<dbReference type="OrthoDB" id="9789995at2"/>
<keyword evidence="1 5" id="KW-0963">Cytoplasm</keyword>
<dbReference type="Pfam" id="PF14489">
    <property type="entry name" value="QueF"/>
    <property type="match status" value="1"/>
</dbReference>
<comment type="function">
    <text evidence="5">Catalyzes the NADPH-dependent reduction of 7-cyano-7-deazaguanine (preQ0) to 7-aminomethyl-7-deazaguanine (preQ1).</text>
</comment>
<evidence type="ECO:0000259" key="6">
    <source>
        <dbReference type="Pfam" id="PF14819"/>
    </source>
</evidence>
<feature type="active site" description="Proton donor" evidence="5">
    <location>
        <position position="196"/>
    </location>
</feature>
<dbReference type="NCBIfam" id="TIGR03138">
    <property type="entry name" value="QueF"/>
    <property type="match status" value="1"/>
</dbReference>
<feature type="binding site" evidence="5">
    <location>
        <begin position="257"/>
        <end position="258"/>
    </location>
    <ligand>
        <name>NADPH</name>
        <dbReference type="ChEBI" id="CHEBI:57783"/>
    </ligand>
</feature>
<dbReference type="GO" id="GO:0005737">
    <property type="term" value="C:cytoplasm"/>
    <property type="evidence" value="ECO:0007669"/>
    <property type="project" value="UniProtKB-SubCell"/>
</dbReference>
<evidence type="ECO:0000256" key="5">
    <source>
        <dbReference type="HAMAP-Rule" id="MF_00817"/>
    </source>
</evidence>
<comment type="subunit">
    <text evidence="5">Homodimer.</text>
</comment>
<name>A0A1G9AQB4_9GAMM</name>
<comment type="pathway">
    <text evidence="5">tRNA modification; tRNA-queuosine biosynthesis.</text>
</comment>
<reference evidence="8" key="1">
    <citation type="submission" date="2016-10" db="EMBL/GenBank/DDBJ databases">
        <authorList>
            <person name="Varghese N."/>
            <person name="Submissions S."/>
        </authorList>
    </citation>
    <scope>NUCLEOTIDE SEQUENCE [LARGE SCALE GENOMIC DNA]</scope>
    <source>
        <strain evidence="8">CGMCC 1.10658</strain>
    </source>
</reference>
<accession>A0A1G9AQB4</accession>
<keyword evidence="8" id="KW-1185">Reference proteome</keyword>
<gene>
    <name evidence="5" type="primary">queF</name>
    <name evidence="7" type="ORF">SAMN05216212_2113</name>
</gene>
<dbReference type="SUPFAM" id="SSF55620">
    <property type="entry name" value="Tetrahydrobiopterin biosynthesis enzymes-like"/>
    <property type="match status" value="1"/>
</dbReference>
<dbReference type="InterPro" id="IPR050084">
    <property type="entry name" value="NADPH_dep_7-cyano-7-deazaG_red"/>
</dbReference>
<organism evidence="7 8">
    <name type="scientific">Microbulbifer yueqingensis</name>
    <dbReference type="NCBI Taxonomy" id="658219"/>
    <lineage>
        <taxon>Bacteria</taxon>
        <taxon>Pseudomonadati</taxon>
        <taxon>Pseudomonadota</taxon>
        <taxon>Gammaproteobacteria</taxon>
        <taxon>Cellvibrionales</taxon>
        <taxon>Microbulbiferaceae</taxon>
        <taxon>Microbulbifer</taxon>
    </lineage>
</organism>
<dbReference type="EMBL" id="FNFH01000003">
    <property type="protein sequence ID" value="SDK29441.1"/>
    <property type="molecule type" value="Genomic_DNA"/>
</dbReference>
<evidence type="ECO:0000256" key="4">
    <source>
        <dbReference type="ARBA" id="ARBA00023002"/>
    </source>
</evidence>
<dbReference type="Gene3D" id="3.30.1130.10">
    <property type="match status" value="2"/>
</dbReference>
<protein>
    <recommendedName>
        <fullName evidence="5">NADPH-dependent 7-cyano-7-deazaguanine reductase</fullName>
        <ecNumber evidence="5">1.7.1.13</ecNumber>
    </recommendedName>
    <alternativeName>
        <fullName evidence="5">7-cyano-7-carbaguanine reductase</fullName>
    </alternativeName>
    <alternativeName>
        <fullName evidence="5">NADPH-dependent nitrile oxidoreductase</fullName>
    </alternativeName>
    <alternativeName>
        <fullName evidence="5">PreQ(0) reductase</fullName>
    </alternativeName>
</protein>
<evidence type="ECO:0000256" key="3">
    <source>
        <dbReference type="ARBA" id="ARBA00022857"/>
    </source>
</evidence>
<dbReference type="RefSeq" id="WP_091513133.1">
    <property type="nucleotide sequence ID" value="NZ_FNFH01000003.1"/>
</dbReference>
<proteinExistence type="inferred from homology"/>
<evidence type="ECO:0000313" key="8">
    <source>
        <dbReference type="Proteomes" id="UP000199305"/>
    </source>
</evidence>
<dbReference type="AlphaFoldDB" id="A0A1G9AQB4"/>
<keyword evidence="2 5" id="KW-0671">Queuosine biosynthesis</keyword>
<comment type="similarity">
    <text evidence="5">Belongs to the GTP cyclohydrolase I family. QueF type 2 subfamily.</text>
</comment>
<dbReference type="PANTHER" id="PTHR34354:SF1">
    <property type="entry name" value="NADPH-DEPENDENT 7-CYANO-7-DEAZAGUANINE REDUCTASE"/>
    <property type="match status" value="1"/>
</dbReference>
<feature type="active site" description="Thioimide intermediate" evidence="5">
    <location>
        <position position="189"/>
    </location>
</feature>
<feature type="binding site" evidence="5">
    <location>
        <begin position="84"/>
        <end position="86"/>
    </location>
    <ligand>
        <name>substrate</name>
    </ligand>
</feature>
<feature type="binding site" evidence="5">
    <location>
        <begin position="86"/>
        <end position="87"/>
    </location>
    <ligand>
        <name>NADPH</name>
        <dbReference type="ChEBI" id="CHEBI:57783"/>
    </ligand>
</feature>
<dbReference type="InterPro" id="IPR029139">
    <property type="entry name" value="QueF_N"/>
</dbReference>
<feature type="domain" description="NADPH-dependent 7-cyano-7-deazaguanine reductase N-terminal" evidence="6">
    <location>
        <begin position="17"/>
        <end position="127"/>
    </location>
</feature>
<dbReference type="PIRSF" id="PIRSF004750">
    <property type="entry name" value="Nitrile_oxidored_YqcD_prd"/>
    <property type="match status" value="1"/>
</dbReference>
<dbReference type="STRING" id="658219.SAMN05216212_2113"/>
<dbReference type="GO" id="GO:0033739">
    <property type="term" value="F:preQ1 synthase activity"/>
    <property type="evidence" value="ECO:0007669"/>
    <property type="project" value="UniProtKB-UniRule"/>
</dbReference>
<sequence>MDREDWQDLPLGQETSYESRYNPDLLHPIPRHVSRAHLGLMEGELPFCGHDEWWGFELSWLNPRGVPQVAVGRFTFPATSPHMVESKSFKLYLNSLNQTEFGSLDEVRDTLASDLRAAAGAEVGVTLFDVESDELAVQAPRGFCLDRLDIETHRYEPDAALLRLDCDDGEAEGRLVEETLYSHLLRSNCPVTGQPDWGTVFIHYQGPALDREALLAYVISFREHQDFHEHCVERMFCDLMGLADFKALTVCARYTRRGGLDINPLRSRKAVAELAGRLARQ</sequence>